<sequence length="160" mass="17307">MSVTYPALPPVQPLSTPAELGKLATVLASRSDLWGPLLQFDAQNRWFTRFGGGEGWEAWLLTWLPGQRTGLHDHGGSAGAFTVLLGTVREETPHDPVGRTLNAPDLRAFGPEHVHDVVGAGEGPAATLHVYSPTLSVMRRYARTPSGIELTSVEREGSDW</sequence>
<comment type="caution">
    <text evidence="2">The sequence shown here is derived from an EMBL/GenBank/DDBJ whole genome shotgun (WGS) entry which is preliminary data.</text>
</comment>
<proteinExistence type="inferred from homology"/>
<dbReference type="Gene3D" id="2.60.120.10">
    <property type="entry name" value="Jelly Rolls"/>
    <property type="match status" value="1"/>
</dbReference>
<reference evidence="2 3" key="1">
    <citation type="submission" date="2024-10" db="EMBL/GenBank/DDBJ databases">
        <title>The Natural Products Discovery Center: Release of the First 8490 Sequenced Strains for Exploring Actinobacteria Biosynthetic Diversity.</title>
        <authorList>
            <person name="Kalkreuter E."/>
            <person name="Kautsar S.A."/>
            <person name="Yang D."/>
            <person name="Bader C.D."/>
            <person name="Teijaro C.N."/>
            <person name="Fluegel L."/>
            <person name="Davis C.M."/>
            <person name="Simpson J.R."/>
            <person name="Lauterbach L."/>
            <person name="Steele A.D."/>
            <person name="Gui C."/>
            <person name="Meng S."/>
            <person name="Li G."/>
            <person name="Viehrig K."/>
            <person name="Ye F."/>
            <person name="Su P."/>
            <person name="Kiefer A.F."/>
            <person name="Nichols A."/>
            <person name="Cepeda A.J."/>
            <person name="Yan W."/>
            <person name="Fan B."/>
            <person name="Jiang Y."/>
            <person name="Adhikari A."/>
            <person name="Zheng C.-J."/>
            <person name="Schuster L."/>
            <person name="Cowan T.M."/>
            <person name="Smanski M.J."/>
            <person name="Chevrette M.G."/>
            <person name="De Carvalho L.P.S."/>
            <person name="Shen B."/>
        </authorList>
    </citation>
    <scope>NUCLEOTIDE SEQUENCE [LARGE SCALE GENOMIC DNA]</scope>
    <source>
        <strain evidence="2 3">NPDC049639</strain>
    </source>
</reference>
<dbReference type="InterPro" id="IPR011051">
    <property type="entry name" value="RmlC_Cupin_sf"/>
</dbReference>
<dbReference type="Proteomes" id="UP001612915">
    <property type="component" value="Unassembled WGS sequence"/>
</dbReference>
<name>A0ABW8AQX5_9ACTN</name>
<evidence type="ECO:0000313" key="2">
    <source>
        <dbReference type="EMBL" id="MFI7588759.1"/>
    </source>
</evidence>
<dbReference type="EMBL" id="JBITLV010000005">
    <property type="protein sequence ID" value="MFI7588759.1"/>
    <property type="molecule type" value="Genomic_DNA"/>
</dbReference>
<keyword evidence="2" id="KW-0223">Dioxygenase</keyword>
<comment type="similarity">
    <text evidence="1">Belongs to the cysteine dioxygenase family.</text>
</comment>
<dbReference type="CDD" id="cd10548">
    <property type="entry name" value="cupin_CDO"/>
    <property type="match status" value="1"/>
</dbReference>
<keyword evidence="3" id="KW-1185">Reference proteome</keyword>
<evidence type="ECO:0000313" key="3">
    <source>
        <dbReference type="Proteomes" id="UP001612915"/>
    </source>
</evidence>
<organism evidence="2 3">
    <name type="scientific">Spongisporangium articulatum</name>
    <dbReference type="NCBI Taxonomy" id="3362603"/>
    <lineage>
        <taxon>Bacteria</taxon>
        <taxon>Bacillati</taxon>
        <taxon>Actinomycetota</taxon>
        <taxon>Actinomycetes</taxon>
        <taxon>Kineosporiales</taxon>
        <taxon>Kineosporiaceae</taxon>
        <taxon>Spongisporangium</taxon>
    </lineage>
</organism>
<dbReference type="GO" id="GO:0051213">
    <property type="term" value="F:dioxygenase activity"/>
    <property type="evidence" value="ECO:0007669"/>
    <property type="project" value="UniProtKB-KW"/>
</dbReference>
<dbReference type="SUPFAM" id="SSF51182">
    <property type="entry name" value="RmlC-like cupins"/>
    <property type="match status" value="1"/>
</dbReference>
<protein>
    <submittedName>
        <fullName evidence="2">Cysteine dioxygenase</fullName>
    </submittedName>
</protein>
<accession>A0ABW8AQX5</accession>
<evidence type="ECO:0000256" key="1">
    <source>
        <dbReference type="ARBA" id="ARBA00006622"/>
    </source>
</evidence>
<dbReference type="Pfam" id="PF05995">
    <property type="entry name" value="CDO_I"/>
    <property type="match status" value="1"/>
</dbReference>
<gene>
    <name evidence="2" type="ORF">ACIB24_16945</name>
</gene>
<keyword evidence="2" id="KW-0560">Oxidoreductase</keyword>
<dbReference type="RefSeq" id="WP_398282766.1">
    <property type="nucleotide sequence ID" value="NZ_JBITLV010000005.1"/>
</dbReference>
<dbReference type="InterPro" id="IPR010300">
    <property type="entry name" value="CDO_1"/>
</dbReference>
<dbReference type="InterPro" id="IPR014710">
    <property type="entry name" value="RmlC-like_jellyroll"/>
</dbReference>